<dbReference type="RefSeq" id="WP_094363917.1">
    <property type="nucleotide sequence ID" value="NZ_NMVQ01000012.1"/>
</dbReference>
<dbReference type="PANTHER" id="PTHR33692">
    <property type="entry name" value="RIBOSOME MATURATION FACTOR RIMM"/>
    <property type="match status" value="1"/>
</dbReference>
<dbReference type="SUPFAM" id="SSF50447">
    <property type="entry name" value="Translation proteins"/>
    <property type="match status" value="1"/>
</dbReference>
<dbReference type="GO" id="GO:0005737">
    <property type="term" value="C:cytoplasm"/>
    <property type="evidence" value="ECO:0007669"/>
    <property type="project" value="UniProtKB-SubCell"/>
</dbReference>
<gene>
    <name evidence="5" type="primary">rimM</name>
    <name evidence="8" type="ORF">CGZ93_09800</name>
</gene>
<dbReference type="GO" id="GO:0006364">
    <property type="term" value="P:rRNA processing"/>
    <property type="evidence" value="ECO:0007669"/>
    <property type="project" value="UniProtKB-UniRule"/>
</dbReference>
<keyword evidence="9" id="KW-1185">Reference proteome</keyword>
<dbReference type="Proteomes" id="UP000216311">
    <property type="component" value="Unassembled WGS sequence"/>
</dbReference>
<keyword evidence="3 5" id="KW-0698">rRNA processing</keyword>
<organism evidence="8 9">
    <name type="scientific">Enemella dayhoffiae</name>
    <dbReference type="NCBI Taxonomy" id="2016507"/>
    <lineage>
        <taxon>Bacteria</taxon>
        <taxon>Bacillati</taxon>
        <taxon>Actinomycetota</taxon>
        <taxon>Actinomycetes</taxon>
        <taxon>Propionibacteriales</taxon>
        <taxon>Propionibacteriaceae</taxon>
        <taxon>Enemella</taxon>
    </lineage>
</organism>
<keyword evidence="4 5" id="KW-0143">Chaperone</keyword>
<dbReference type="Pfam" id="PF01782">
    <property type="entry name" value="RimM"/>
    <property type="match status" value="1"/>
</dbReference>
<feature type="domain" description="Ribosome maturation factor RimM PRC barrel" evidence="7">
    <location>
        <begin position="105"/>
        <end position="163"/>
    </location>
</feature>
<evidence type="ECO:0000256" key="4">
    <source>
        <dbReference type="ARBA" id="ARBA00023186"/>
    </source>
</evidence>
<dbReference type="OrthoDB" id="5381335at2"/>
<evidence type="ECO:0000256" key="3">
    <source>
        <dbReference type="ARBA" id="ARBA00022552"/>
    </source>
</evidence>
<dbReference type="GO" id="GO:0005840">
    <property type="term" value="C:ribosome"/>
    <property type="evidence" value="ECO:0007669"/>
    <property type="project" value="InterPro"/>
</dbReference>
<dbReference type="NCBIfam" id="TIGR02273">
    <property type="entry name" value="16S_RimM"/>
    <property type="match status" value="1"/>
</dbReference>
<comment type="similarity">
    <text evidence="5">Belongs to the RimM family.</text>
</comment>
<dbReference type="Pfam" id="PF24986">
    <property type="entry name" value="PRC_RimM"/>
    <property type="match status" value="1"/>
</dbReference>
<evidence type="ECO:0000259" key="6">
    <source>
        <dbReference type="Pfam" id="PF01782"/>
    </source>
</evidence>
<dbReference type="InterPro" id="IPR011033">
    <property type="entry name" value="PRC_barrel-like_sf"/>
</dbReference>
<accession>A0A255H3R6</accession>
<comment type="subunit">
    <text evidence="5">Binds ribosomal protein uS19.</text>
</comment>
<evidence type="ECO:0000259" key="7">
    <source>
        <dbReference type="Pfam" id="PF24986"/>
    </source>
</evidence>
<feature type="domain" description="RimM N-terminal" evidence="6">
    <location>
        <begin position="12"/>
        <end position="89"/>
    </location>
</feature>
<name>A0A255H3R6_9ACTN</name>
<dbReference type="Gene3D" id="2.30.30.240">
    <property type="entry name" value="PRC-barrel domain"/>
    <property type="match status" value="1"/>
</dbReference>
<dbReference type="InterPro" id="IPR036976">
    <property type="entry name" value="RimM_N_sf"/>
</dbReference>
<dbReference type="SUPFAM" id="SSF50346">
    <property type="entry name" value="PRC-barrel domain"/>
    <property type="match status" value="1"/>
</dbReference>
<comment type="function">
    <text evidence="5">An accessory protein needed during the final step in the assembly of 30S ribosomal subunit, possibly for assembly of the head region. Essential for efficient processing of 16S rRNA. May be needed both before and after RbfA during the maturation of 16S rRNA. It has affinity for free ribosomal 30S subunits but not for 70S ribosomes.</text>
</comment>
<dbReference type="GO" id="GO:0042274">
    <property type="term" value="P:ribosomal small subunit biogenesis"/>
    <property type="evidence" value="ECO:0007669"/>
    <property type="project" value="UniProtKB-UniRule"/>
</dbReference>
<dbReference type="HAMAP" id="MF_00014">
    <property type="entry name" value="Ribosome_mat_RimM"/>
    <property type="match status" value="1"/>
</dbReference>
<evidence type="ECO:0000313" key="8">
    <source>
        <dbReference type="EMBL" id="OYO22172.1"/>
    </source>
</evidence>
<evidence type="ECO:0000256" key="5">
    <source>
        <dbReference type="HAMAP-Rule" id="MF_00014"/>
    </source>
</evidence>
<protein>
    <recommendedName>
        <fullName evidence="5">Ribosome maturation factor RimM</fullName>
    </recommendedName>
</protein>
<keyword evidence="1 5" id="KW-0963">Cytoplasm</keyword>
<proteinExistence type="inferred from homology"/>
<dbReference type="InterPro" id="IPR056792">
    <property type="entry name" value="PRC_RimM"/>
</dbReference>
<dbReference type="Gene3D" id="2.40.30.60">
    <property type="entry name" value="RimM"/>
    <property type="match status" value="1"/>
</dbReference>
<comment type="domain">
    <text evidence="5">The PRC barrel domain binds ribosomal protein uS19.</text>
</comment>
<dbReference type="GO" id="GO:0043022">
    <property type="term" value="F:ribosome binding"/>
    <property type="evidence" value="ECO:0007669"/>
    <property type="project" value="InterPro"/>
</dbReference>
<evidence type="ECO:0000256" key="2">
    <source>
        <dbReference type="ARBA" id="ARBA00022517"/>
    </source>
</evidence>
<dbReference type="PANTHER" id="PTHR33692:SF1">
    <property type="entry name" value="RIBOSOME MATURATION FACTOR RIMM"/>
    <property type="match status" value="1"/>
</dbReference>
<dbReference type="InterPro" id="IPR002676">
    <property type="entry name" value="RimM_N"/>
</dbReference>
<comment type="caution">
    <text evidence="8">The sequence shown here is derived from an EMBL/GenBank/DDBJ whole genome shotgun (WGS) entry which is preliminary data.</text>
</comment>
<keyword evidence="2 5" id="KW-0690">Ribosome biogenesis</keyword>
<sequence length="177" mass="19089">MPEDQSTVEVRVGRIGRAHGIRGELTVEPLTDEPDRRFTPGAELRAEDGGRRVAVAGSRWHSGRLLVRLAGVEDRNAAEELRGTILVADVPADEPPAEADEYWDRDLVGLEVRLADGTPAGRVTRVQHGAQDLLEIRTTAGATRLVPFVTALVPEVDPAAGFCRLADVAGLLEDLDD</sequence>
<dbReference type="AlphaFoldDB" id="A0A255H3R6"/>
<dbReference type="InterPro" id="IPR011961">
    <property type="entry name" value="RimM"/>
</dbReference>
<dbReference type="InterPro" id="IPR009000">
    <property type="entry name" value="Transl_B-barrel_sf"/>
</dbReference>
<reference evidence="8 9" key="1">
    <citation type="submission" date="2017-07" db="EMBL/GenBank/DDBJ databases">
        <title>Draft whole genome sequences of clinical Proprionibacteriaceae strains.</title>
        <authorList>
            <person name="Bernier A.-M."/>
            <person name="Bernard K."/>
            <person name="Domingo M.-C."/>
        </authorList>
    </citation>
    <scope>NUCLEOTIDE SEQUENCE [LARGE SCALE GENOMIC DNA]</scope>
    <source>
        <strain evidence="8 9">NML 130396</strain>
    </source>
</reference>
<dbReference type="EMBL" id="NMVQ01000012">
    <property type="protein sequence ID" value="OYO22172.1"/>
    <property type="molecule type" value="Genomic_DNA"/>
</dbReference>
<evidence type="ECO:0000256" key="1">
    <source>
        <dbReference type="ARBA" id="ARBA00022490"/>
    </source>
</evidence>
<comment type="subcellular location">
    <subcellularLocation>
        <location evidence="5">Cytoplasm</location>
    </subcellularLocation>
</comment>
<evidence type="ECO:0000313" key="9">
    <source>
        <dbReference type="Proteomes" id="UP000216311"/>
    </source>
</evidence>